<dbReference type="GO" id="GO:0009279">
    <property type="term" value="C:cell outer membrane"/>
    <property type="evidence" value="ECO:0007669"/>
    <property type="project" value="UniProtKB-SubCell"/>
</dbReference>
<protein>
    <recommendedName>
        <fullName evidence="10">RagB/SusD domain-containing protein</fullName>
    </recommendedName>
</protein>
<organism evidence="8 9">
    <name type="scientific">Parabacteroides goldsteinii DSM 19448 = WAL 12034</name>
    <dbReference type="NCBI Taxonomy" id="927665"/>
    <lineage>
        <taxon>Bacteria</taxon>
        <taxon>Pseudomonadati</taxon>
        <taxon>Bacteroidota</taxon>
        <taxon>Bacteroidia</taxon>
        <taxon>Bacteroidales</taxon>
        <taxon>Tannerellaceae</taxon>
        <taxon>Parabacteroides</taxon>
    </lineage>
</organism>
<evidence type="ECO:0000256" key="3">
    <source>
        <dbReference type="ARBA" id="ARBA00022729"/>
    </source>
</evidence>
<evidence type="ECO:0008006" key="10">
    <source>
        <dbReference type="Google" id="ProtNLM"/>
    </source>
</evidence>
<dbReference type="PATRIC" id="fig|927665.4.peg.5152"/>
<comment type="similarity">
    <text evidence="2">Belongs to the SusD family.</text>
</comment>
<keyword evidence="3" id="KW-0732">Signal</keyword>
<proteinExistence type="inferred from homology"/>
<dbReference type="Proteomes" id="UP000033047">
    <property type="component" value="Unassembled WGS sequence"/>
</dbReference>
<sequence length="663" mass="76550">MRYLRYLKHLIIVAFIALYCSMSSCNYLNVDDYFMDTLGYDSIFQNKLNLQQYLWGTAAFFYDEGAIWGSTYTPGVVGSDEAFTMWDHDEYPGTQFVLGNINPDNLMSMNVWPQMYKIIRKTNLIFQRIDECKDLTTLEEREILGYAHFMRAYAYYHILMNFGPVVLIGDETLETNEKPEYYNRERATYDESVDYICDELELAAKYIPLTVSMGQFGRPTRGAAYGLIARLRLQQASPLFNGGAAAKTHFASWKRTVDGVDYVSQQYDEKKWAVAAAAAKRVIDMGVYELYTVKRDSTTMPLPKNVPSGDFPNGAGNIDPFKSYSDMFTGEALSQKNTEFVWGRISSNVRNYTRHAFPIDNLGGWNGMAIPQKIVDAYYMVDGRDINDSSEEYPYSEIGFSSEKQSFSGYQLNNGVYNMYMNREMRFYASIGFSECFWPCLSTSESGRRNQTITYFKGGNSGKDRTNSDIRNYPITGYVIKKFIHKDDAWAGNDAETLEKPFPIIRYAEILLSYVEALNNLTGGHTITDAEGNSQTFTRDVNEMAKYFNMIRYRAGLPGLTSAELSSPDQMFDLIVRERMIEFLHENRRFYDVRRWGIYEEVDKEPIVGMDTESRKDGYYERTVVNHPIARNRKVERKMIWLPISRQEIRKVPKMDQNPGWDN</sequence>
<name>A0A0F5IIQ7_9BACT</name>
<evidence type="ECO:0000313" key="8">
    <source>
        <dbReference type="EMBL" id="KKB45373.1"/>
    </source>
</evidence>
<dbReference type="AlphaFoldDB" id="A0A0F5IIQ7"/>
<evidence type="ECO:0000256" key="1">
    <source>
        <dbReference type="ARBA" id="ARBA00004442"/>
    </source>
</evidence>
<evidence type="ECO:0000259" key="7">
    <source>
        <dbReference type="Pfam" id="PF14322"/>
    </source>
</evidence>
<evidence type="ECO:0000313" key="9">
    <source>
        <dbReference type="Proteomes" id="UP000033047"/>
    </source>
</evidence>
<dbReference type="HOGENOM" id="CLU_015553_0_3_10"/>
<dbReference type="SUPFAM" id="SSF48452">
    <property type="entry name" value="TPR-like"/>
    <property type="match status" value="1"/>
</dbReference>
<dbReference type="InterPro" id="IPR011990">
    <property type="entry name" value="TPR-like_helical_dom_sf"/>
</dbReference>
<dbReference type="STRING" id="927665.HMPREF1535_05027"/>
<comment type="caution">
    <text evidence="8">The sequence shown here is derived from an EMBL/GenBank/DDBJ whole genome shotgun (WGS) entry which is preliminary data.</text>
</comment>
<comment type="subcellular location">
    <subcellularLocation>
        <location evidence="1">Cell outer membrane</location>
    </subcellularLocation>
</comment>
<dbReference type="InterPro" id="IPR033985">
    <property type="entry name" value="SusD-like_N"/>
</dbReference>
<dbReference type="Pfam" id="PF14322">
    <property type="entry name" value="SusD-like_3"/>
    <property type="match status" value="1"/>
</dbReference>
<gene>
    <name evidence="8" type="ORF">HMPREF1535_05027</name>
</gene>
<accession>A0A0F5IIQ7</accession>
<reference evidence="8 9" key="1">
    <citation type="submission" date="2013-04" db="EMBL/GenBank/DDBJ databases">
        <title>The Genome Sequence of Parabacteroides goldsteinii DSM 19448.</title>
        <authorList>
            <consortium name="The Broad Institute Genomics Platform"/>
            <person name="Earl A."/>
            <person name="Ward D."/>
            <person name="Feldgarden M."/>
            <person name="Gevers D."/>
            <person name="Martens E."/>
            <person name="Sakamoto M."/>
            <person name="Benno Y."/>
            <person name="Song Y."/>
            <person name="Liu C."/>
            <person name="Lee J."/>
            <person name="Bolanos M."/>
            <person name="Vaisanen M.L."/>
            <person name="Finegold S.M."/>
            <person name="Walker B."/>
            <person name="Young S."/>
            <person name="Zeng Q."/>
            <person name="Gargeya S."/>
            <person name="Fitzgerald M."/>
            <person name="Haas B."/>
            <person name="Abouelleil A."/>
            <person name="Allen A.W."/>
            <person name="Alvarado L."/>
            <person name="Arachchi H.M."/>
            <person name="Berlin A.M."/>
            <person name="Chapman S.B."/>
            <person name="Gainer-Dewar J."/>
            <person name="Goldberg J."/>
            <person name="Griggs A."/>
            <person name="Gujja S."/>
            <person name="Hansen M."/>
            <person name="Howarth C."/>
            <person name="Imamovic A."/>
            <person name="Ireland A."/>
            <person name="Larimer J."/>
            <person name="McCowan C."/>
            <person name="Murphy C."/>
            <person name="Pearson M."/>
            <person name="Poon T.W."/>
            <person name="Priest M."/>
            <person name="Roberts A."/>
            <person name="Saif S."/>
            <person name="Shea T."/>
            <person name="Sisk P."/>
            <person name="Sykes S."/>
            <person name="Wortman J."/>
            <person name="Nusbaum C."/>
            <person name="Birren B."/>
        </authorList>
    </citation>
    <scope>NUCLEOTIDE SEQUENCE [LARGE SCALE GENOMIC DNA]</scope>
    <source>
        <strain evidence="8 9">DSM 19448</strain>
    </source>
</reference>
<evidence type="ECO:0000259" key="6">
    <source>
        <dbReference type="Pfam" id="PF07980"/>
    </source>
</evidence>
<dbReference type="RefSeq" id="WP_046147924.1">
    <property type="nucleotide sequence ID" value="NZ_KQ033915.1"/>
</dbReference>
<feature type="domain" description="SusD-like N-terminal" evidence="7">
    <location>
        <begin position="91"/>
        <end position="233"/>
    </location>
</feature>
<dbReference type="PROSITE" id="PS51257">
    <property type="entry name" value="PROKAR_LIPOPROTEIN"/>
    <property type="match status" value="1"/>
</dbReference>
<dbReference type="InterPro" id="IPR012944">
    <property type="entry name" value="SusD_RagB_dom"/>
</dbReference>
<feature type="domain" description="RagB/SusD" evidence="6">
    <location>
        <begin position="339"/>
        <end position="661"/>
    </location>
</feature>
<keyword evidence="4" id="KW-0472">Membrane</keyword>
<dbReference type="Pfam" id="PF07980">
    <property type="entry name" value="SusD_RagB"/>
    <property type="match status" value="1"/>
</dbReference>
<dbReference type="EMBL" id="AQHV01000029">
    <property type="protein sequence ID" value="KKB45373.1"/>
    <property type="molecule type" value="Genomic_DNA"/>
</dbReference>
<keyword evidence="5" id="KW-0998">Cell outer membrane</keyword>
<evidence type="ECO:0000256" key="5">
    <source>
        <dbReference type="ARBA" id="ARBA00023237"/>
    </source>
</evidence>
<evidence type="ECO:0000256" key="2">
    <source>
        <dbReference type="ARBA" id="ARBA00006275"/>
    </source>
</evidence>
<evidence type="ECO:0000256" key="4">
    <source>
        <dbReference type="ARBA" id="ARBA00023136"/>
    </source>
</evidence>
<dbReference type="Gene3D" id="1.25.40.390">
    <property type="match status" value="1"/>
</dbReference>